<gene>
    <name evidence="5" type="ORF">YC6258_05782</name>
</gene>
<dbReference type="GO" id="GO:0009229">
    <property type="term" value="P:thiamine diphosphate biosynthetic process"/>
    <property type="evidence" value="ECO:0007669"/>
    <property type="project" value="UniProtKB-UniPathway"/>
</dbReference>
<dbReference type="GO" id="GO:0009228">
    <property type="term" value="P:thiamine biosynthetic process"/>
    <property type="evidence" value="ECO:0007669"/>
    <property type="project" value="UniProtKB-KW"/>
</dbReference>
<dbReference type="SUPFAM" id="SSF54373">
    <property type="entry name" value="FAD-linked reductases, C-terminal domain"/>
    <property type="match status" value="1"/>
</dbReference>
<accession>A0A0C5VEY5</accession>
<dbReference type="AlphaFoldDB" id="A0A0C5VEY5"/>
<organism evidence="5 6">
    <name type="scientific">Gynuella sunshinyii YC6258</name>
    <dbReference type="NCBI Taxonomy" id="1445510"/>
    <lineage>
        <taxon>Bacteria</taxon>
        <taxon>Pseudomonadati</taxon>
        <taxon>Pseudomonadota</taxon>
        <taxon>Gammaproteobacteria</taxon>
        <taxon>Oceanospirillales</taxon>
        <taxon>Saccharospirillaceae</taxon>
        <taxon>Gynuella</taxon>
    </lineage>
</organism>
<protein>
    <submittedName>
        <fullName evidence="5">Glycine/D-amino acid oxidase (Deaminating)</fullName>
        <ecNumber evidence="5">1.4.3.19</ecNumber>
    </submittedName>
</protein>
<dbReference type="KEGG" id="gsn:YC6258_05782"/>
<proteinExistence type="predicted"/>
<dbReference type="PANTHER" id="PTHR13847:SF289">
    <property type="entry name" value="GLYCINE OXIDASE"/>
    <property type="match status" value="1"/>
</dbReference>
<dbReference type="RefSeq" id="WP_044619451.1">
    <property type="nucleotide sequence ID" value="NZ_CP007142.1"/>
</dbReference>
<feature type="domain" description="FAD dependent oxidoreductase" evidence="4">
    <location>
        <begin position="4"/>
        <end position="333"/>
    </location>
</feature>
<dbReference type="Proteomes" id="UP000032266">
    <property type="component" value="Chromosome"/>
</dbReference>
<dbReference type="GO" id="GO:0043799">
    <property type="term" value="F:glycine oxidase activity"/>
    <property type="evidence" value="ECO:0007669"/>
    <property type="project" value="UniProtKB-EC"/>
</dbReference>
<dbReference type="SUPFAM" id="SSF51905">
    <property type="entry name" value="FAD/NAD(P)-binding domain"/>
    <property type="match status" value="1"/>
</dbReference>
<sequence length="347" mass="38622">MNHIAIVGAGLIGRVMAWQLLQAGQRVTLFDRDRIDGDEAAAYTAGGMISPLSEIEVLEPALLQLARQSLQLWPALVDSLGQEVDYHNHGSLIVSHPQDAAAHQRYLRQLQQHTDPAAAEYSWLNASQLSQQEPELLPGFQQAVFLPGESWVDPARLMPALAERILPLCEHWHSGCEVTAIEPHTVICGLDSHRFDLVIDCRGMGAREDLPGLRGVRGEVARFHAPDVRLTHLIRLMHPRYCLYIVPRANQRYLIGATQIESEDRGPVTVRSALELLSAVYSLHKGFAEARIEAFKTNLRPAMPDNQPLLSLQSGLMRINGLFRHGFMLAPAITTQALQQLQQQGYL</sequence>
<evidence type="ECO:0000256" key="3">
    <source>
        <dbReference type="ARBA" id="ARBA00023002"/>
    </source>
</evidence>
<dbReference type="EMBL" id="CP007142">
    <property type="protein sequence ID" value="AJQ97810.1"/>
    <property type="molecule type" value="Genomic_DNA"/>
</dbReference>
<dbReference type="Pfam" id="PF01266">
    <property type="entry name" value="DAO"/>
    <property type="match status" value="1"/>
</dbReference>
<dbReference type="EC" id="1.4.3.19" evidence="5"/>
<dbReference type="HOGENOM" id="CLU_007884_1_0_6"/>
<evidence type="ECO:0000313" key="5">
    <source>
        <dbReference type="EMBL" id="AJQ97810.1"/>
    </source>
</evidence>
<dbReference type="InterPro" id="IPR012727">
    <property type="entry name" value="Gly_oxidase_ThiO"/>
</dbReference>
<dbReference type="UniPathway" id="UPA00060"/>
<dbReference type="Gene3D" id="3.50.50.60">
    <property type="entry name" value="FAD/NAD(P)-binding domain"/>
    <property type="match status" value="1"/>
</dbReference>
<keyword evidence="6" id="KW-1185">Reference proteome</keyword>
<evidence type="ECO:0000313" key="6">
    <source>
        <dbReference type="Proteomes" id="UP000032266"/>
    </source>
</evidence>
<dbReference type="InterPro" id="IPR006076">
    <property type="entry name" value="FAD-dep_OxRdtase"/>
</dbReference>
<evidence type="ECO:0000256" key="1">
    <source>
        <dbReference type="ARBA" id="ARBA00004948"/>
    </source>
</evidence>
<dbReference type="PATRIC" id="fig|1445510.3.peg.5742"/>
<dbReference type="GO" id="GO:0005737">
    <property type="term" value="C:cytoplasm"/>
    <property type="evidence" value="ECO:0007669"/>
    <property type="project" value="TreeGrafter"/>
</dbReference>
<comment type="pathway">
    <text evidence="1">Cofactor biosynthesis; thiamine diphosphate biosynthesis.</text>
</comment>
<dbReference type="GO" id="GO:0050660">
    <property type="term" value="F:flavin adenine dinucleotide binding"/>
    <property type="evidence" value="ECO:0007669"/>
    <property type="project" value="InterPro"/>
</dbReference>
<reference evidence="5" key="1">
    <citation type="submission" date="2014-01" db="EMBL/GenBank/DDBJ databases">
        <title>Full genme sequencing of cellulolytic bacterium Gynuella sunshinyii YC6258T gen. nov., sp. nov.</title>
        <authorList>
            <person name="Khan H."/>
            <person name="Chung E.J."/>
            <person name="Chung Y.R."/>
        </authorList>
    </citation>
    <scope>NUCLEOTIDE SEQUENCE [LARGE SCALE GENOMIC DNA]</scope>
    <source>
        <strain evidence="5">YC6258</strain>
    </source>
</reference>
<dbReference type="NCBIfam" id="TIGR02352">
    <property type="entry name" value="thiamin_ThiO"/>
    <property type="match status" value="1"/>
</dbReference>
<dbReference type="Gene3D" id="3.30.9.10">
    <property type="entry name" value="D-Amino Acid Oxidase, subunit A, domain 2"/>
    <property type="match status" value="1"/>
</dbReference>
<dbReference type="STRING" id="1445510.YC6258_05782"/>
<evidence type="ECO:0000259" key="4">
    <source>
        <dbReference type="Pfam" id="PF01266"/>
    </source>
</evidence>
<keyword evidence="2" id="KW-0784">Thiamine biosynthesis</keyword>
<keyword evidence="3 5" id="KW-0560">Oxidoreductase</keyword>
<name>A0A0C5VEY5_9GAMM</name>
<dbReference type="PANTHER" id="PTHR13847">
    <property type="entry name" value="SARCOSINE DEHYDROGENASE-RELATED"/>
    <property type="match status" value="1"/>
</dbReference>
<dbReference type="InterPro" id="IPR036188">
    <property type="entry name" value="FAD/NAD-bd_sf"/>
</dbReference>
<evidence type="ECO:0000256" key="2">
    <source>
        <dbReference type="ARBA" id="ARBA00022977"/>
    </source>
</evidence>
<dbReference type="OrthoDB" id="9790035at2"/>